<feature type="signal peptide" evidence="3">
    <location>
        <begin position="1"/>
        <end position="32"/>
    </location>
</feature>
<dbReference type="SMART" id="SM00408">
    <property type="entry name" value="IGc2"/>
    <property type="match status" value="1"/>
</dbReference>
<gene>
    <name evidence="5" type="ORF">EB796_018691</name>
</gene>
<dbReference type="SMART" id="SM00409">
    <property type="entry name" value="IG"/>
    <property type="match status" value="1"/>
</dbReference>
<protein>
    <submittedName>
        <fullName evidence="5">PTK7</fullName>
    </submittedName>
</protein>
<keyword evidence="3" id="KW-0732">Signal</keyword>
<feature type="chain" id="PRO_5029494144" evidence="3">
    <location>
        <begin position="33"/>
        <end position="192"/>
    </location>
</feature>
<dbReference type="Pfam" id="PF07679">
    <property type="entry name" value="I-set"/>
    <property type="match status" value="1"/>
</dbReference>
<dbReference type="PANTHER" id="PTHR10075">
    <property type="entry name" value="BASIGIN RELATED"/>
    <property type="match status" value="1"/>
</dbReference>
<dbReference type="InterPro" id="IPR013098">
    <property type="entry name" value="Ig_I-set"/>
</dbReference>
<keyword evidence="1" id="KW-1015">Disulfide bond</keyword>
<sequence length="192" mass="21437">MSLSAFIVSPSPFTLFLAGFILIALEVEVCMSQNTSYWISEEAEVSLRKPKDGVLISGDEITLKCGVDGLPQPLVTWYHNQQPITLLLENTYSILEPNKLRIHKLSALEHNGVYTCKGENEAGTSSVTTSFVLSVAEPNLPYLSDSLFSKTTVTLPGRDVWLHCMFVNAESICWVRCLPEWYPTHQVREEVG</sequence>
<feature type="domain" description="Ig-like" evidence="4">
    <location>
        <begin position="43"/>
        <end position="134"/>
    </location>
</feature>
<evidence type="ECO:0000313" key="6">
    <source>
        <dbReference type="Proteomes" id="UP000593567"/>
    </source>
</evidence>
<organism evidence="5 6">
    <name type="scientific">Bugula neritina</name>
    <name type="common">Brown bryozoan</name>
    <name type="synonym">Sertularia neritina</name>
    <dbReference type="NCBI Taxonomy" id="10212"/>
    <lineage>
        <taxon>Eukaryota</taxon>
        <taxon>Metazoa</taxon>
        <taxon>Spiralia</taxon>
        <taxon>Lophotrochozoa</taxon>
        <taxon>Bryozoa</taxon>
        <taxon>Gymnolaemata</taxon>
        <taxon>Cheilostomatida</taxon>
        <taxon>Flustrina</taxon>
        <taxon>Buguloidea</taxon>
        <taxon>Bugulidae</taxon>
        <taxon>Bugula</taxon>
    </lineage>
</organism>
<evidence type="ECO:0000256" key="2">
    <source>
        <dbReference type="ARBA" id="ARBA00023319"/>
    </source>
</evidence>
<dbReference type="Proteomes" id="UP000593567">
    <property type="component" value="Unassembled WGS sequence"/>
</dbReference>
<dbReference type="AlphaFoldDB" id="A0A7J7JBH6"/>
<reference evidence="5" key="1">
    <citation type="submission" date="2020-06" db="EMBL/GenBank/DDBJ databases">
        <title>Draft genome of Bugula neritina, a colonial animal packing powerful symbionts and potential medicines.</title>
        <authorList>
            <person name="Rayko M."/>
        </authorList>
    </citation>
    <scope>NUCLEOTIDE SEQUENCE [LARGE SCALE GENOMIC DNA]</scope>
    <source>
        <strain evidence="5">Kwan_BN1</strain>
    </source>
</reference>
<dbReference type="SUPFAM" id="SSF48726">
    <property type="entry name" value="Immunoglobulin"/>
    <property type="match status" value="1"/>
</dbReference>
<dbReference type="InterPro" id="IPR036179">
    <property type="entry name" value="Ig-like_dom_sf"/>
</dbReference>
<dbReference type="Gene3D" id="2.60.40.10">
    <property type="entry name" value="Immunoglobulins"/>
    <property type="match status" value="1"/>
</dbReference>
<evidence type="ECO:0000259" key="4">
    <source>
        <dbReference type="PROSITE" id="PS50835"/>
    </source>
</evidence>
<evidence type="ECO:0000256" key="3">
    <source>
        <dbReference type="SAM" id="SignalP"/>
    </source>
</evidence>
<accession>A0A7J7JBH6</accession>
<evidence type="ECO:0000256" key="1">
    <source>
        <dbReference type="ARBA" id="ARBA00023157"/>
    </source>
</evidence>
<dbReference type="OrthoDB" id="10012075at2759"/>
<comment type="caution">
    <text evidence="5">The sequence shown here is derived from an EMBL/GenBank/DDBJ whole genome shotgun (WGS) entry which is preliminary data.</text>
</comment>
<dbReference type="InterPro" id="IPR007110">
    <property type="entry name" value="Ig-like_dom"/>
</dbReference>
<dbReference type="PANTHER" id="PTHR10075:SF14">
    <property type="entry name" value="CELL ADHESION MOLECULE DSCAM2-RELATED"/>
    <property type="match status" value="1"/>
</dbReference>
<dbReference type="EMBL" id="VXIV02002776">
    <property type="protein sequence ID" value="KAF6022996.1"/>
    <property type="molecule type" value="Genomic_DNA"/>
</dbReference>
<name>A0A7J7JBH6_BUGNE</name>
<evidence type="ECO:0000313" key="5">
    <source>
        <dbReference type="EMBL" id="KAF6022996.1"/>
    </source>
</evidence>
<dbReference type="PROSITE" id="PS50835">
    <property type="entry name" value="IG_LIKE"/>
    <property type="match status" value="1"/>
</dbReference>
<dbReference type="InterPro" id="IPR013783">
    <property type="entry name" value="Ig-like_fold"/>
</dbReference>
<proteinExistence type="predicted"/>
<keyword evidence="2" id="KW-0393">Immunoglobulin domain</keyword>
<dbReference type="InterPro" id="IPR003599">
    <property type="entry name" value="Ig_sub"/>
</dbReference>
<dbReference type="FunFam" id="2.60.40.10:FF:000032">
    <property type="entry name" value="palladin isoform X1"/>
    <property type="match status" value="1"/>
</dbReference>
<dbReference type="InterPro" id="IPR003598">
    <property type="entry name" value="Ig_sub2"/>
</dbReference>
<keyword evidence="6" id="KW-1185">Reference proteome</keyword>